<dbReference type="Proteomes" id="UP000717696">
    <property type="component" value="Unassembled WGS sequence"/>
</dbReference>
<evidence type="ECO:0000313" key="3">
    <source>
        <dbReference type="Proteomes" id="UP000717696"/>
    </source>
</evidence>
<dbReference type="EMBL" id="JAGMUU010000019">
    <property type="protein sequence ID" value="KAH7131623.1"/>
    <property type="molecule type" value="Genomic_DNA"/>
</dbReference>
<dbReference type="AlphaFoldDB" id="A0A9P9E5U2"/>
<accession>A0A9P9E5U2</accession>
<organism evidence="2 3">
    <name type="scientific">Dactylonectria estremocensis</name>
    <dbReference type="NCBI Taxonomy" id="1079267"/>
    <lineage>
        <taxon>Eukaryota</taxon>
        <taxon>Fungi</taxon>
        <taxon>Dikarya</taxon>
        <taxon>Ascomycota</taxon>
        <taxon>Pezizomycotina</taxon>
        <taxon>Sordariomycetes</taxon>
        <taxon>Hypocreomycetidae</taxon>
        <taxon>Hypocreales</taxon>
        <taxon>Nectriaceae</taxon>
        <taxon>Dactylonectria</taxon>
    </lineage>
</organism>
<evidence type="ECO:0000256" key="1">
    <source>
        <dbReference type="SAM" id="SignalP"/>
    </source>
</evidence>
<feature type="chain" id="PRO_5040223066" description="Secreted protein" evidence="1">
    <location>
        <begin position="22"/>
        <end position="87"/>
    </location>
</feature>
<feature type="signal peptide" evidence="1">
    <location>
        <begin position="1"/>
        <end position="21"/>
    </location>
</feature>
<reference evidence="2" key="1">
    <citation type="journal article" date="2021" name="Nat. Commun.">
        <title>Genetic determinants of endophytism in the Arabidopsis root mycobiome.</title>
        <authorList>
            <person name="Mesny F."/>
            <person name="Miyauchi S."/>
            <person name="Thiergart T."/>
            <person name="Pickel B."/>
            <person name="Atanasova L."/>
            <person name="Karlsson M."/>
            <person name="Huettel B."/>
            <person name="Barry K.W."/>
            <person name="Haridas S."/>
            <person name="Chen C."/>
            <person name="Bauer D."/>
            <person name="Andreopoulos W."/>
            <person name="Pangilinan J."/>
            <person name="LaButti K."/>
            <person name="Riley R."/>
            <person name="Lipzen A."/>
            <person name="Clum A."/>
            <person name="Drula E."/>
            <person name="Henrissat B."/>
            <person name="Kohler A."/>
            <person name="Grigoriev I.V."/>
            <person name="Martin F.M."/>
            <person name="Hacquard S."/>
        </authorList>
    </citation>
    <scope>NUCLEOTIDE SEQUENCE</scope>
    <source>
        <strain evidence="2">MPI-CAGE-AT-0021</strain>
    </source>
</reference>
<keyword evidence="1" id="KW-0732">Signal</keyword>
<evidence type="ECO:0008006" key="4">
    <source>
        <dbReference type="Google" id="ProtNLM"/>
    </source>
</evidence>
<evidence type="ECO:0000313" key="2">
    <source>
        <dbReference type="EMBL" id="KAH7131623.1"/>
    </source>
</evidence>
<protein>
    <recommendedName>
        <fullName evidence="4">Secreted protein</fullName>
    </recommendedName>
</protein>
<sequence length="87" mass="9284">MRLVPRGLLPAVWWIIGQTFASQTPADFSLPSRSNTSTSYSKYAFEIPTFVSLAAASIAICNEPGPASPEDLAEAGVLRLGDIVDDD</sequence>
<gene>
    <name evidence="2" type="ORF">B0J13DRAFT_562947</name>
</gene>
<comment type="caution">
    <text evidence="2">The sequence shown here is derived from an EMBL/GenBank/DDBJ whole genome shotgun (WGS) entry which is preliminary data.</text>
</comment>
<name>A0A9P9E5U2_9HYPO</name>
<proteinExistence type="predicted"/>
<keyword evidence="3" id="KW-1185">Reference proteome</keyword>